<evidence type="ECO:0000256" key="10">
    <source>
        <dbReference type="ARBA" id="ARBA00022840"/>
    </source>
</evidence>
<dbReference type="EMBL" id="QMQX01000159">
    <property type="protein sequence ID" value="RLE50777.1"/>
    <property type="molecule type" value="Genomic_DNA"/>
</dbReference>
<comment type="subcellular location">
    <subcellularLocation>
        <location evidence="2 12">Cytoplasm</location>
    </subcellularLocation>
</comment>
<evidence type="ECO:0000256" key="7">
    <source>
        <dbReference type="ARBA" id="ARBA00022679"/>
    </source>
</evidence>
<dbReference type="NCBIfam" id="NF003122">
    <property type="entry name" value="PRK04040.1"/>
    <property type="match status" value="1"/>
</dbReference>
<evidence type="ECO:0000313" key="16">
    <source>
        <dbReference type="Proteomes" id="UP000278475"/>
    </source>
</evidence>
<evidence type="ECO:0000256" key="2">
    <source>
        <dbReference type="ARBA" id="ARBA00004496"/>
    </source>
</evidence>
<dbReference type="EMBL" id="QMQV01000030">
    <property type="protein sequence ID" value="RLE49564.1"/>
    <property type="molecule type" value="Genomic_DNA"/>
</dbReference>
<evidence type="ECO:0000256" key="6">
    <source>
        <dbReference type="ARBA" id="ARBA00022490"/>
    </source>
</evidence>
<dbReference type="Gene3D" id="3.40.50.300">
    <property type="entry name" value="P-loop containing nucleotide triphosphate hydrolases"/>
    <property type="match status" value="1"/>
</dbReference>
<comment type="similarity">
    <text evidence="3 12">Belongs to the archaeal adenylate kinase family.</text>
</comment>
<comment type="catalytic activity">
    <reaction evidence="1 12">
        <text>AMP + ATP = 2 ADP</text>
        <dbReference type="Rhea" id="RHEA:12973"/>
        <dbReference type="ChEBI" id="CHEBI:30616"/>
        <dbReference type="ChEBI" id="CHEBI:456215"/>
        <dbReference type="ChEBI" id="CHEBI:456216"/>
        <dbReference type="EC" id="2.7.4.3"/>
    </reaction>
</comment>
<evidence type="ECO:0000256" key="12">
    <source>
        <dbReference type="HAMAP-Rule" id="MF_00234"/>
    </source>
</evidence>
<dbReference type="InterPro" id="IPR027417">
    <property type="entry name" value="P-loop_NTPase"/>
</dbReference>
<dbReference type="InterPro" id="IPR023477">
    <property type="entry name" value="Adenylate_kinase_AdkA"/>
</dbReference>
<comment type="caution">
    <text evidence="14">The sequence shown here is derived from an EMBL/GenBank/DDBJ whole genome shotgun (WGS) entry which is preliminary data.</text>
</comment>
<evidence type="ECO:0000256" key="11">
    <source>
        <dbReference type="ARBA" id="ARBA00033336"/>
    </source>
</evidence>
<dbReference type="SUPFAM" id="SSF52540">
    <property type="entry name" value="P-loop containing nucleoside triphosphate hydrolases"/>
    <property type="match status" value="1"/>
</dbReference>
<dbReference type="GO" id="GO:0005737">
    <property type="term" value="C:cytoplasm"/>
    <property type="evidence" value="ECO:0007669"/>
    <property type="project" value="UniProtKB-SubCell"/>
</dbReference>
<dbReference type="GO" id="GO:0004017">
    <property type="term" value="F:AMP kinase activity"/>
    <property type="evidence" value="ECO:0007669"/>
    <property type="project" value="UniProtKB-UniRule"/>
</dbReference>
<keyword evidence="7 12" id="KW-0808">Transferase</keyword>
<protein>
    <recommendedName>
        <fullName evidence="5 12">Adenylate kinase</fullName>
        <shortName evidence="12">AK</shortName>
        <ecNumber evidence="4 12">2.7.4.3</ecNumber>
    </recommendedName>
    <alternativeName>
        <fullName evidence="11 12">ATP-AMP transphosphorylase</fullName>
    </alternativeName>
</protein>
<evidence type="ECO:0000256" key="5">
    <source>
        <dbReference type="ARBA" id="ARBA00019926"/>
    </source>
</evidence>
<evidence type="ECO:0000313" key="14">
    <source>
        <dbReference type="EMBL" id="RLE50777.1"/>
    </source>
</evidence>
<keyword evidence="9 12" id="KW-0418">Kinase</keyword>
<evidence type="ECO:0000256" key="4">
    <source>
        <dbReference type="ARBA" id="ARBA00012955"/>
    </source>
</evidence>
<dbReference type="HAMAP" id="MF_00234">
    <property type="entry name" value="Adenylate_kinase_AdkA"/>
    <property type="match status" value="1"/>
</dbReference>
<keyword evidence="8 12" id="KW-0547">Nucleotide-binding</keyword>
<reference evidence="15 16" key="1">
    <citation type="submission" date="2018-06" db="EMBL/GenBank/DDBJ databases">
        <title>Extensive metabolic versatility and redundancy in microbially diverse, dynamic hydrothermal sediments.</title>
        <authorList>
            <person name="Dombrowski N."/>
            <person name="Teske A."/>
            <person name="Baker B.J."/>
        </authorList>
    </citation>
    <scope>NUCLEOTIDE SEQUENCE [LARGE SCALE GENOMIC DNA]</scope>
    <source>
        <strain evidence="14">B34_G17</strain>
        <strain evidence="13">B66_G16</strain>
    </source>
</reference>
<sequence length="201" mass="22136">MLKESSRKGKIIVVAGIPGVGKTTVLNEALKLCQQRGVLCKVVNYGTVMLEEALRRNLVSHRDEMRKLPLDVQLDLQKTAAERIRSMAEEENVIVDTHVLIKTPSGYLPGLPLWVANALKPDIIALIEADVNEVVKRRMRDAEIRVREADSLEALQEHQQLNRSAALSVATLVGATVAIIVNREGKASEAAEQLFKLVTEG</sequence>
<accession>A0A497EU53</accession>
<dbReference type="GO" id="GO:0005524">
    <property type="term" value="F:ATP binding"/>
    <property type="evidence" value="ECO:0007669"/>
    <property type="project" value="UniProtKB-UniRule"/>
</dbReference>
<dbReference type="Proteomes" id="UP000272051">
    <property type="component" value="Unassembled WGS sequence"/>
</dbReference>
<keyword evidence="6 12" id="KW-0963">Cytoplasm</keyword>
<evidence type="ECO:0000313" key="13">
    <source>
        <dbReference type="EMBL" id="RLE49564.1"/>
    </source>
</evidence>
<name>A0A497EU53_9CREN</name>
<evidence type="ECO:0000256" key="1">
    <source>
        <dbReference type="ARBA" id="ARBA00000582"/>
    </source>
</evidence>
<gene>
    <name evidence="12" type="primary">adkA</name>
    <name evidence="13" type="ORF">DRJ31_04435</name>
    <name evidence="14" type="ORF">DRJ33_07155</name>
</gene>
<dbReference type="AlphaFoldDB" id="A0A497EU53"/>
<dbReference type="Proteomes" id="UP000278475">
    <property type="component" value="Unassembled WGS sequence"/>
</dbReference>
<feature type="binding site" evidence="12">
    <location>
        <begin position="16"/>
        <end position="24"/>
    </location>
    <ligand>
        <name>ATP</name>
        <dbReference type="ChEBI" id="CHEBI:30616"/>
    </ligand>
</feature>
<proteinExistence type="inferred from homology"/>
<evidence type="ECO:0000256" key="3">
    <source>
        <dbReference type="ARBA" id="ARBA00007088"/>
    </source>
</evidence>
<evidence type="ECO:0000256" key="9">
    <source>
        <dbReference type="ARBA" id="ARBA00022777"/>
    </source>
</evidence>
<keyword evidence="10 12" id="KW-0067">ATP-binding</keyword>
<organism evidence="14 15">
    <name type="scientific">Thermoproteota archaeon</name>
    <dbReference type="NCBI Taxonomy" id="2056631"/>
    <lineage>
        <taxon>Archaea</taxon>
        <taxon>Thermoproteota</taxon>
    </lineage>
</organism>
<evidence type="ECO:0000256" key="8">
    <source>
        <dbReference type="ARBA" id="ARBA00022741"/>
    </source>
</evidence>
<dbReference type="EC" id="2.7.4.3" evidence="4 12"/>
<dbReference type="Pfam" id="PF13207">
    <property type="entry name" value="AAA_17"/>
    <property type="match status" value="1"/>
</dbReference>
<evidence type="ECO:0000313" key="15">
    <source>
        <dbReference type="Proteomes" id="UP000272051"/>
    </source>
</evidence>